<dbReference type="GO" id="GO:1990114">
    <property type="term" value="P:RNA polymerase II core complex assembly"/>
    <property type="evidence" value="ECO:0007669"/>
    <property type="project" value="TreeGrafter"/>
</dbReference>
<dbReference type="EMBL" id="GDID01002514">
    <property type="protein sequence ID" value="JAP94092.1"/>
    <property type="molecule type" value="Transcribed_RNA"/>
</dbReference>
<sequence length="149" mass="16554">MTNKQLDVTKLPSDTLYNLYKQVGIEMEALQRTVPLIQNAVNACQNAIEAASGLKQQKVGCDVLLPISESAYVHGKVEDNENILVGMGGGFVAEMPIAHAIKFYEGRMSNRKGELVKVRQALGQHQLTRDQIEIEIRSRPQAQPQPQKE</sequence>
<gene>
    <name evidence="2" type="ORF">TPC1_13377</name>
</gene>
<evidence type="ECO:0000313" key="2">
    <source>
        <dbReference type="EMBL" id="JAP94092.1"/>
    </source>
</evidence>
<dbReference type="InterPro" id="IPR009053">
    <property type="entry name" value="Prefoldin"/>
</dbReference>
<dbReference type="GO" id="GO:0005737">
    <property type="term" value="C:cytoplasm"/>
    <property type="evidence" value="ECO:0007669"/>
    <property type="project" value="TreeGrafter"/>
</dbReference>
<accession>A0A146KB91</accession>
<organism evidence="2">
    <name type="scientific">Trepomonas sp. PC1</name>
    <dbReference type="NCBI Taxonomy" id="1076344"/>
    <lineage>
        <taxon>Eukaryota</taxon>
        <taxon>Metamonada</taxon>
        <taxon>Diplomonadida</taxon>
        <taxon>Hexamitidae</taxon>
        <taxon>Hexamitinae</taxon>
        <taxon>Trepomonas</taxon>
    </lineage>
</organism>
<dbReference type="GO" id="GO:1990113">
    <property type="term" value="P:RNA polymerase I assembly"/>
    <property type="evidence" value="ECO:0007669"/>
    <property type="project" value="TreeGrafter"/>
</dbReference>
<feature type="non-terminal residue" evidence="2">
    <location>
        <position position="149"/>
    </location>
</feature>
<dbReference type="GO" id="GO:0016272">
    <property type="term" value="C:prefoldin complex"/>
    <property type="evidence" value="ECO:0007669"/>
    <property type="project" value="InterPro"/>
</dbReference>
<dbReference type="Gene3D" id="1.10.287.370">
    <property type="match status" value="1"/>
</dbReference>
<dbReference type="GO" id="GO:0051082">
    <property type="term" value="F:unfolded protein binding"/>
    <property type="evidence" value="ECO:0007669"/>
    <property type="project" value="InterPro"/>
</dbReference>
<dbReference type="PANTHER" id="PTHR12674:SF2">
    <property type="entry name" value="PREFOLDIN SUBUNIT 5"/>
    <property type="match status" value="1"/>
</dbReference>
<dbReference type="InterPro" id="IPR004127">
    <property type="entry name" value="Prefoldin_subunit_alpha"/>
</dbReference>
<dbReference type="Pfam" id="PF02996">
    <property type="entry name" value="Prefoldin"/>
    <property type="match status" value="1"/>
</dbReference>
<dbReference type="AlphaFoldDB" id="A0A146KB91"/>
<dbReference type="GO" id="GO:0006457">
    <property type="term" value="P:protein folding"/>
    <property type="evidence" value="ECO:0007669"/>
    <property type="project" value="InterPro"/>
</dbReference>
<dbReference type="PANTHER" id="PTHR12674">
    <property type="entry name" value="PREFOLDIN SUBUNIT 5"/>
    <property type="match status" value="1"/>
</dbReference>
<proteinExistence type="inferred from homology"/>
<reference evidence="2" key="1">
    <citation type="submission" date="2015-07" db="EMBL/GenBank/DDBJ databases">
        <title>Adaptation to a free-living lifestyle via gene acquisitions in the diplomonad Trepomonas sp. PC1.</title>
        <authorList>
            <person name="Xu F."/>
            <person name="Jerlstrom-Hultqvist J."/>
            <person name="Kolisko M."/>
            <person name="Simpson A.G.B."/>
            <person name="Roger A.J."/>
            <person name="Svard S.G."/>
            <person name="Andersson J.O."/>
        </authorList>
    </citation>
    <scope>NUCLEOTIDE SEQUENCE</scope>
    <source>
        <strain evidence="2">PC1</strain>
    </source>
</reference>
<evidence type="ECO:0000256" key="1">
    <source>
        <dbReference type="ARBA" id="ARBA00010048"/>
    </source>
</evidence>
<dbReference type="SUPFAM" id="SSF46579">
    <property type="entry name" value="Prefoldin"/>
    <property type="match status" value="1"/>
</dbReference>
<comment type="similarity">
    <text evidence="1">Belongs to the prefoldin subunit alpha family.</text>
</comment>
<name>A0A146KB91_9EUKA</name>
<protein>
    <submittedName>
        <fullName evidence="2">Prefoldin subunit-containing protein</fullName>
    </submittedName>
</protein>
<dbReference type="NCBIfam" id="TIGR00293">
    <property type="entry name" value="prefoldin subunit alpha"/>
    <property type="match status" value="1"/>
</dbReference>
<dbReference type="InterPro" id="IPR011599">
    <property type="entry name" value="PFD_alpha_archaea"/>
</dbReference>
<dbReference type="GO" id="GO:1990115">
    <property type="term" value="P:RNA polymerase III assembly"/>
    <property type="evidence" value="ECO:0007669"/>
    <property type="project" value="TreeGrafter"/>
</dbReference>